<dbReference type="EMBL" id="SWFS01000338">
    <property type="protein sequence ID" value="KAA8909516.1"/>
    <property type="molecule type" value="Genomic_DNA"/>
</dbReference>
<keyword evidence="7" id="KW-1185">Reference proteome</keyword>
<evidence type="ECO:0000313" key="6">
    <source>
        <dbReference type="EMBL" id="KAA8909516.1"/>
    </source>
</evidence>
<evidence type="ECO:0000259" key="5">
    <source>
        <dbReference type="PROSITE" id="PS50048"/>
    </source>
</evidence>
<evidence type="ECO:0000256" key="1">
    <source>
        <dbReference type="ARBA" id="ARBA00004123"/>
    </source>
</evidence>
<evidence type="ECO:0000256" key="4">
    <source>
        <dbReference type="SAM" id="MobiDB-lite"/>
    </source>
</evidence>
<proteinExistence type="predicted"/>
<keyword evidence="2" id="KW-0479">Metal-binding</keyword>
<dbReference type="SMART" id="SM00906">
    <property type="entry name" value="Fungal_trans"/>
    <property type="match status" value="1"/>
</dbReference>
<gene>
    <name evidence="6" type="ORF">TRICI_004481</name>
</gene>
<feature type="region of interest" description="Disordered" evidence="4">
    <location>
        <begin position="237"/>
        <end position="264"/>
    </location>
</feature>
<dbReference type="GO" id="GO:0003677">
    <property type="term" value="F:DNA binding"/>
    <property type="evidence" value="ECO:0007669"/>
    <property type="project" value="InterPro"/>
</dbReference>
<organism evidence="6 7">
    <name type="scientific">Trichomonascus ciferrii</name>
    <dbReference type="NCBI Taxonomy" id="44093"/>
    <lineage>
        <taxon>Eukaryota</taxon>
        <taxon>Fungi</taxon>
        <taxon>Dikarya</taxon>
        <taxon>Ascomycota</taxon>
        <taxon>Saccharomycotina</taxon>
        <taxon>Dipodascomycetes</taxon>
        <taxon>Dipodascales</taxon>
        <taxon>Trichomonascaceae</taxon>
        <taxon>Trichomonascus</taxon>
        <taxon>Trichomonascus ciferrii complex</taxon>
    </lineage>
</organism>
<dbReference type="GO" id="GO:0005634">
    <property type="term" value="C:nucleus"/>
    <property type="evidence" value="ECO:0007669"/>
    <property type="project" value="UniProtKB-SubCell"/>
</dbReference>
<dbReference type="SMART" id="SM00066">
    <property type="entry name" value="GAL4"/>
    <property type="match status" value="1"/>
</dbReference>
<dbReference type="VEuPathDB" id="FungiDB:TRICI_004481"/>
<dbReference type="CDD" id="cd00067">
    <property type="entry name" value="GAL4"/>
    <property type="match status" value="1"/>
</dbReference>
<dbReference type="GO" id="GO:0008270">
    <property type="term" value="F:zinc ion binding"/>
    <property type="evidence" value="ECO:0007669"/>
    <property type="project" value="InterPro"/>
</dbReference>
<dbReference type="SUPFAM" id="SSF57701">
    <property type="entry name" value="Zn2/Cys6 DNA-binding domain"/>
    <property type="match status" value="1"/>
</dbReference>
<dbReference type="InterPro" id="IPR036864">
    <property type="entry name" value="Zn2-C6_fun-type_DNA-bd_sf"/>
</dbReference>
<dbReference type="Proteomes" id="UP000761534">
    <property type="component" value="Unassembled WGS sequence"/>
</dbReference>
<comment type="caution">
    <text evidence="6">The sequence shown here is derived from an EMBL/GenBank/DDBJ whole genome shotgun (WGS) entry which is preliminary data.</text>
</comment>
<keyword evidence="3" id="KW-0539">Nucleus</keyword>
<feature type="region of interest" description="Disordered" evidence="4">
    <location>
        <begin position="64"/>
        <end position="87"/>
    </location>
</feature>
<dbReference type="InterPro" id="IPR007219">
    <property type="entry name" value="XnlR_reg_dom"/>
</dbReference>
<dbReference type="GO" id="GO:0000981">
    <property type="term" value="F:DNA-binding transcription factor activity, RNA polymerase II-specific"/>
    <property type="evidence" value="ECO:0007669"/>
    <property type="project" value="InterPro"/>
</dbReference>
<dbReference type="Pfam" id="PF00172">
    <property type="entry name" value="Zn_clus"/>
    <property type="match status" value="1"/>
</dbReference>
<sequence>MNAATTEGRVKKRRGIRKPVSCTECRRRKLKCDKDLPCNSCIKRGIPDSCVYNSELPNRGSLLQQHHQQVQQHQPHIHQQTGQRQNNSLYSNSKIRAASPTSAVNPPYVRELLKGTATDPSHQREISSMLSNFVNGATAATTTATTATTATTTTTTTTTNIPAKHEVTVPMATGDLSSASRTAGLGTLPMSTTFTLMSDNGQLQGQSATSRVSSLLPRDGYSGPIQQWDSFGRVGLAQTQNEPPTPPIQPPSTTTAHPSLPTSNNNHSEYLNGFPFFDSPVVSSRIELLNSLPDRSVCDYLLDRYFHVFSDLFPILHEPMLRQDYEQLFTEHRTSLPLSLIALIYITFGLAMITVDENDSYLTSYWGYLEGPRVEEIVQTFLTQAKKCLVTDNFMVHHSLTTLQALILLIYALSLSPGSGGVASWPLLGMAFNIGVTLGCHVDGSRLNISFYEVEQRRRSWTGLMLMDMFLTSASGRPSMLNRACFNTQLPRNMNDDELTESSDGTSKIYSSTESSAIPPQRLTQVTYLNLKVRFYELTNALFSNMLDMRTVTYQQVRDLDSKIVEHRKMWDRVYLSSNKFESRVYHFVQYDILYIYLNHSYLLLHRPHYYTEPFSRQRCINASFEVISRIQNFCYDERYKPFKFYARGLGAFHCFHATTVLAVIVIENQKKLSSTTTTATNDDLTNQQQQEAFSRFETALNLLMGLAPRSFIAKKSVEVLLQIHQRLSEMYTPSITYPGVHPATSDAAFQLDNFTIAPIITNVRSWIGPRSFDWLAWDSVISHPIQ</sequence>
<dbReference type="CDD" id="cd12148">
    <property type="entry name" value="fungal_TF_MHR"/>
    <property type="match status" value="1"/>
</dbReference>
<dbReference type="OrthoDB" id="1747771at2759"/>
<dbReference type="AlphaFoldDB" id="A0A642V077"/>
<dbReference type="PROSITE" id="PS00463">
    <property type="entry name" value="ZN2_CY6_FUNGAL_1"/>
    <property type="match status" value="1"/>
</dbReference>
<dbReference type="InterPro" id="IPR001138">
    <property type="entry name" value="Zn2Cys6_DnaBD"/>
</dbReference>
<feature type="compositionally biased region" description="Low complexity" evidence="4">
    <location>
        <begin position="64"/>
        <end position="83"/>
    </location>
</feature>
<reference evidence="6" key="1">
    <citation type="journal article" date="2019" name="G3 (Bethesda)">
        <title>Genome Assemblies of Two Rare Opportunistic Yeast Pathogens: Diutina rugosa (syn. Candida rugosa) and Trichomonascus ciferrii (syn. Candida ciferrii).</title>
        <authorList>
            <person name="Mixao V."/>
            <person name="Saus E."/>
            <person name="Hansen A.P."/>
            <person name="Lass-Florl C."/>
            <person name="Gabaldon T."/>
        </authorList>
    </citation>
    <scope>NUCLEOTIDE SEQUENCE</scope>
    <source>
        <strain evidence="6">CBS 4856</strain>
    </source>
</reference>
<dbReference type="PROSITE" id="PS50048">
    <property type="entry name" value="ZN2_CY6_FUNGAL_2"/>
    <property type="match status" value="1"/>
</dbReference>
<feature type="domain" description="Zn(2)-C6 fungal-type" evidence="5">
    <location>
        <begin position="21"/>
        <end position="52"/>
    </location>
</feature>
<evidence type="ECO:0000256" key="3">
    <source>
        <dbReference type="ARBA" id="ARBA00023242"/>
    </source>
</evidence>
<protein>
    <recommendedName>
        <fullName evidence="5">Zn(2)-C6 fungal-type domain-containing protein</fullName>
    </recommendedName>
</protein>
<accession>A0A642V077</accession>
<dbReference type="GO" id="GO:0006351">
    <property type="term" value="P:DNA-templated transcription"/>
    <property type="evidence" value="ECO:0007669"/>
    <property type="project" value="InterPro"/>
</dbReference>
<dbReference type="Pfam" id="PF04082">
    <property type="entry name" value="Fungal_trans"/>
    <property type="match status" value="1"/>
</dbReference>
<evidence type="ECO:0000256" key="2">
    <source>
        <dbReference type="ARBA" id="ARBA00022723"/>
    </source>
</evidence>
<comment type="subcellular location">
    <subcellularLocation>
        <location evidence="1">Nucleus</location>
    </subcellularLocation>
</comment>
<dbReference type="InterPro" id="IPR050613">
    <property type="entry name" value="Sec_Metabolite_Reg"/>
</dbReference>
<dbReference type="Gene3D" id="4.10.240.10">
    <property type="entry name" value="Zn(2)-C6 fungal-type DNA-binding domain"/>
    <property type="match status" value="1"/>
</dbReference>
<dbReference type="PANTHER" id="PTHR31001:SF40">
    <property type="entry name" value="ZN(II)2CYS6 TRANSCRIPTION FACTOR (EUROFUNG)"/>
    <property type="match status" value="1"/>
</dbReference>
<dbReference type="PANTHER" id="PTHR31001">
    <property type="entry name" value="UNCHARACTERIZED TRANSCRIPTIONAL REGULATORY PROTEIN"/>
    <property type="match status" value="1"/>
</dbReference>
<evidence type="ECO:0000313" key="7">
    <source>
        <dbReference type="Proteomes" id="UP000761534"/>
    </source>
</evidence>
<name>A0A642V077_9ASCO</name>